<dbReference type="SMART" id="SM00347">
    <property type="entry name" value="HTH_MARR"/>
    <property type="match status" value="1"/>
</dbReference>
<dbReference type="InterPro" id="IPR000835">
    <property type="entry name" value="HTH_MarR-typ"/>
</dbReference>
<feature type="domain" description="HTH marR-type" evidence="1">
    <location>
        <begin position="1"/>
        <end position="141"/>
    </location>
</feature>
<protein>
    <submittedName>
        <fullName evidence="2">MarR family transcriptional regulator</fullName>
    </submittedName>
</protein>
<comment type="caution">
    <text evidence="2">The sequence shown here is derived from an EMBL/GenBank/DDBJ whole genome shotgun (WGS) entry which is preliminary data.</text>
</comment>
<dbReference type="SUPFAM" id="SSF46785">
    <property type="entry name" value="Winged helix' DNA-binding domain"/>
    <property type="match status" value="1"/>
</dbReference>
<dbReference type="InterPro" id="IPR036388">
    <property type="entry name" value="WH-like_DNA-bd_sf"/>
</dbReference>
<name>U5E6Y3_NOCAS</name>
<dbReference type="AlphaFoldDB" id="U5E6Y3"/>
<organism evidence="2 3">
    <name type="scientific">Nocardia asteroides NBRC 15531</name>
    <dbReference type="NCBI Taxonomy" id="1110697"/>
    <lineage>
        <taxon>Bacteria</taxon>
        <taxon>Bacillati</taxon>
        <taxon>Actinomycetota</taxon>
        <taxon>Actinomycetes</taxon>
        <taxon>Mycobacteriales</taxon>
        <taxon>Nocardiaceae</taxon>
        <taxon>Nocardia</taxon>
    </lineage>
</organism>
<dbReference type="Gene3D" id="1.10.10.10">
    <property type="entry name" value="Winged helix-like DNA-binding domain superfamily/Winged helix DNA-binding domain"/>
    <property type="match status" value="1"/>
</dbReference>
<evidence type="ECO:0000313" key="3">
    <source>
        <dbReference type="Proteomes" id="UP000017048"/>
    </source>
</evidence>
<dbReference type="InterPro" id="IPR036390">
    <property type="entry name" value="WH_DNA-bd_sf"/>
</dbReference>
<dbReference type="Proteomes" id="UP000017048">
    <property type="component" value="Unassembled WGS sequence"/>
</dbReference>
<gene>
    <name evidence="2" type="ORF">NCAST_06_00360</name>
</gene>
<evidence type="ECO:0000313" key="2">
    <source>
        <dbReference type="EMBL" id="GAD82118.1"/>
    </source>
</evidence>
<accession>U5E6Y3</accession>
<proteinExistence type="predicted"/>
<sequence>MDMPDDALNLGVLLFVPYREMERRVLVALAEAGFDDLTQAQARLVARIAPEGSRLTDLATQAQVTKQTAKVLVDQLVRAGYLSREPDPTDGRARLLRLAERGAGAAETANQAAALVESEWIAHLGPRTAADLRTALTSLRAITDPYE</sequence>
<keyword evidence="3" id="KW-1185">Reference proteome</keyword>
<dbReference type="GO" id="GO:0006950">
    <property type="term" value="P:response to stress"/>
    <property type="evidence" value="ECO:0007669"/>
    <property type="project" value="TreeGrafter"/>
</dbReference>
<reference evidence="2 3" key="1">
    <citation type="journal article" date="2014" name="BMC Genomics">
        <title>Genome based analysis of type-I polyketide synthase and nonribosomal peptide synthetase gene clusters in seven strains of five representative Nocardia species.</title>
        <authorList>
            <person name="Komaki H."/>
            <person name="Ichikawa N."/>
            <person name="Hosoyama A."/>
            <person name="Takahashi-Nakaguchi A."/>
            <person name="Matsuzawa T."/>
            <person name="Suzuki K."/>
            <person name="Fujita N."/>
            <person name="Gonoi T."/>
        </authorList>
    </citation>
    <scope>NUCLEOTIDE SEQUENCE [LARGE SCALE GENOMIC DNA]</scope>
    <source>
        <strain evidence="2 3">NBRC 15531</strain>
    </source>
</reference>
<dbReference type="PANTHER" id="PTHR33164:SF99">
    <property type="entry name" value="MARR FAMILY REGULATORY PROTEIN"/>
    <property type="match status" value="1"/>
</dbReference>
<dbReference type="PANTHER" id="PTHR33164">
    <property type="entry name" value="TRANSCRIPTIONAL REGULATOR, MARR FAMILY"/>
    <property type="match status" value="1"/>
</dbReference>
<dbReference type="GO" id="GO:0003700">
    <property type="term" value="F:DNA-binding transcription factor activity"/>
    <property type="evidence" value="ECO:0007669"/>
    <property type="project" value="InterPro"/>
</dbReference>
<dbReference type="PROSITE" id="PS50995">
    <property type="entry name" value="HTH_MARR_2"/>
    <property type="match status" value="1"/>
</dbReference>
<dbReference type="InterPro" id="IPR039422">
    <property type="entry name" value="MarR/SlyA-like"/>
</dbReference>
<evidence type="ECO:0000259" key="1">
    <source>
        <dbReference type="PROSITE" id="PS50995"/>
    </source>
</evidence>
<dbReference type="Pfam" id="PF12802">
    <property type="entry name" value="MarR_2"/>
    <property type="match status" value="1"/>
</dbReference>
<dbReference type="EMBL" id="BAFO02000006">
    <property type="protein sequence ID" value="GAD82118.1"/>
    <property type="molecule type" value="Genomic_DNA"/>
</dbReference>
<dbReference type="eggNOG" id="COG1846">
    <property type="taxonomic scope" value="Bacteria"/>
</dbReference>
<dbReference type="STRING" id="1824.SAMN05444423_101701"/>